<evidence type="ECO:0000313" key="8">
    <source>
        <dbReference type="Proteomes" id="UP001239680"/>
    </source>
</evidence>
<name>A0ABU0VX45_9RHOB</name>
<dbReference type="RefSeq" id="WP_306680032.1">
    <property type="nucleotide sequence ID" value="NZ_JAVDBT010000006.1"/>
</dbReference>
<comment type="caution">
    <text evidence="7">The sequence shown here is derived from an EMBL/GenBank/DDBJ whole genome shotgun (WGS) entry which is preliminary data.</text>
</comment>
<evidence type="ECO:0000256" key="4">
    <source>
        <dbReference type="ARBA" id="ARBA00023163"/>
    </source>
</evidence>
<evidence type="ECO:0000256" key="1">
    <source>
        <dbReference type="ARBA" id="ARBA00022491"/>
    </source>
</evidence>
<dbReference type="Pfam" id="PF00440">
    <property type="entry name" value="TetR_N"/>
    <property type="match status" value="1"/>
</dbReference>
<dbReference type="PANTHER" id="PTHR30055">
    <property type="entry name" value="HTH-TYPE TRANSCRIPTIONAL REGULATOR RUTR"/>
    <property type="match status" value="1"/>
</dbReference>
<dbReference type="Pfam" id="PF13977">
    <property type="entry name" value="TetR_C_6"/>
    <property type="match status" value="1"/>
</dbReference>
<accession>A0ABU0VX45</accession>
<dbReference type="InterPro" id="IPR039538">
    <property type="entry name" value="BetI_C"/>
</dbReference>
<proteinExistence type="predicted"/>
<keyword evidence="1" id="KW-0678">Repressor</keyword>
<dbReference type="PANTHER" id="PTHR30055:SF228">
    <property type="entry name" value="TRANSCRIPTIONAL REGULATOR-RELATED"/>
    <property type="match status" value="1"/>
</dbReference>
<dbReference type="PRINTS" id="PR00455">
    <property type="entry name" value="HTHTETR"/>
</dbReference>
<dbReference type="SUPFAM" id="SSF48498">
    <property type="entry name" value="Tetracyclin repressor-like, C-terminal domain"/>
    <property type="match status" value="1"/>
</dbReference>
<dbReference type="Gene3D" id="1.10.357.10">
    <property type="entry name" value="Tetracycline Repressor, domain 2"/>
    <property type="match status" value="1"/>
</dbReference>
<keyword evidence="8" id="KW-1185">Reference proteome</keyword>
<keyword evidence="2" id="KW-0805">Transcription regulation</keyword>
<feature type="DNA-binding region" description="H-T-H motif" evidence="5">
    <location>
        <begin position="38"/>
        <end position="57"/>
    </location>
</feature>
<organism evidence="7 8">
    <name type="scientific">Pseudogemmobacter lacusdianii</name>
    <dbReference type="NCBI Taxonomy" id="3069608"/>
    <lineage>
        <taxon>Bacteria</taxon>
        <taxon>Pseudomonadati</taxon>
        <taxon>Pseudomonadota</taxon>
        <taxon>Alphaproteobacteria</taxon>
        <taxon>Rhodobacterales</taxon>
        <taxon>Paracoccaceae</taxon>
        <taxon>Pseudogemmobacter</taxon>
    </lineage>
</organism>
<dbReference type="InterPro" id="IPR036271">
    <property type="entry name" value="Tet_transcr_reg_TetR-rel_C_sf"/>
</dbReference>
<evidence type="ECO:0000259" key="6">
    <source>
        <dbReference type="PROSITE" id="PS50977"/>
    </source>
</evidence>
<evidence type="ECO:0000313" key="7">
    <source>
        <dbReference type="EMBL" id="MDQ2066334.1"/>
    </source>
</evidence>
<gene>
    <name evidence="7" type="ORF">Q9295_08115</name>
</gene>
<dbReference type="EMBL" id="JAVDBT010000006">
    <property type="protein sequence ID" value="MDQ2066334.1"/>
    <property type="molecule type" value="Genomic_DNA"/>
</dbReference>
<sequence length="204" mass="22173">MTISEPPKFRRYAAEERAAMLVKAGLECLGEGGITAFTIDNICKKAEASRGLIAHHFGSKDGLLAAVYEAAYEPMLQEVNSDPPLKFPSMLKRIFGVESYSVENLRIWLALWGEFAVNPKLRAAHQRNYGSYKAAVEAAIEEHCFAHGLKVDAAAMAASVIALADGFWLEQCIDPEGFDSARALAAAQSLLEPLLGKLEDADES</sequence>
<evidence type="ECO:0000256" key="5">
    <source>
        <dbReference type="PROSITE-ProRule" id="PRU00335"/>
    </source>
</evidence>
<dbReference type="PROSITE" id="PS50977">
    <property type="entry name" value="HTH_TETR_2"/>
    <property type="match status" value="1"/>
</dbReference>
<dbReference type="InterPro" id="IPR001647">
    <property type="entry name" value="HTH_TetR"/>
</dbReference>
<protein>
    <submittedName>
        <fullName evidence="7">TetR family transcriptional regulator C-terminal domain-containing protein</fullName>
    </submittedName>
</protein>
<keyword evidence="3 5" id="KW-0238">DNA-binding</keyword>
<dbReference type="SUPFAM" id="SSF46689">
    <property type="entry name" value="Homeodomain-like"/>
    <property type="match status" value="1"/>
</dbReference>
<feature type="domain" description="HTH tetR-type" evidence="6">
    <location>
        <begin position="15"/>
        <end position="75"/>
    </location>
</feature>
<dbReference type="InterPro" id="IPR050109">
    <property type="entry name" value="HTH-type_TetR-like_transc_reg"/>
</dbReference>
<evidence type="ECO:0000256" key="2">
    <source>
        <dbReference type="ARBA" id="ARBA00023015"/>
    </source>
</evidence>
<dbReference type="InterPro" id="IPR009057">
    <property type="entry name" value="Homeodomain-like_sf"/>
</dbReference>
<dbReference type="Proteomes" id="UP001239680">
    <property type="component" value="Unassembled WGS sequence"/>
</dbReference>
<evidence type="ECO:0000256" key="3">
    <source>
        <dbReference type="ARBA" id="ARBA00023125"/>
    </source>
</evidence>
<keyword evidence="4" id="KW-0804">Transcription</keyword>
<reference evidence="7 8" key="1">
    <citation type="submission" date="2023-08" db="EMBL/GenBank/DDBJ databases">
        <title>Characterization of two Paracoccaceae strains isolated from Phycosphere and proposal of Xinfangfangia lacusdiani sp. nov.</title>
        <authorList>
            <person name="Deng Y."/>
            <person name="Zhang Y.Q."/>
        </authorList>
    </citation>
    <scope>NUCLEOTIDE SEQUENCE [LARGE SCALE GENOMIC DNA]</scope>
    <source>
        <strain evidence="7 8">CPCC 101601</strain>
    </source>
</reference>